<organism evidence="3 4">
    <name type="scientific">Aspergillus wentii DTO 134E9</name>
    <dbReference type="NCBI Taxonomy" id="1073089"/>
    <lineage>
        <taxon>Eukaryota</taxon>
        <taxon>Fungi</taxon>
        <taxon>Dikarya</taxon>
        <taxon>Ascomycota</taxon>
        <taxon>Pezizomycotina</taxon>
        <taxon>Eurotiomycetes</taxon>
        <taxon>Eurotiomycetidae</taxon>
        <taxon>Eurotiales</taxon>
        <taxon>Aspergillaceae</taxon>
        <taxon>Aspergillus</taxon>
        <taxon>Aspergillus subgen. Cremei</taxon>
    </lineage>
</organism>
<dbReference type="Proteomes" id="UP000184383">
    <property type="component" value="Unassembled WGS sequence"/>
</dbReference>
<feature type="compositionally biased region" description="Low complexity" evidence="1">
    <location>
        <begin position="448"/>
        <end position="462"/>
    </location>
</feature>
<feature type="region of interest" description="Disordered" evidence="1">
    <location>
        <begin position="99"/>
        <end position="122"/>
    </location>
</feature>
<evidence type="ECO:0000256" key="1">
    <source>
        <dbReference type="SAM" id="MobiDB-lite"/>
    </source>
</evidence>
<feature type="transmembrane region" description="Helical" evidence="2">
    <location>
        <begin position="254"/>
        <end position="276"/>
    </location>
</feature>
<feature type="region of interest" description="Disordered" evidence="1">
    <location>
        <begin position="198"/>
        <end position="249"/>
    </location>
</feature>
<feature type="compositionally biased region" description="Polar residues" evidence="1">
    <location>
        <begin position="109"/>
        <end position="122"/>
    </location>
</feature>
<reference evidence="4" key="1">
    <citation type="journal article" date="2017" name="Genome Biol.">
        <title>Comparative genomics reveals high biological diversity and specific adaptations in the industrially and medically important fungal genus Aspergillus.</title>
        <authorList>
            <person name="de Vries R.P."/>
            <person name="Riley R."/>
            <person name="Wiebenga A."/>
            <person name="Aguilar-Osorio G."/>
            <person name="Amillis S."/>
            <person name="Uchima C.A."/>
            <person name="Anderluh G."/>
            <person name="Asadollahi M."/>
            <person name="Askin M."/>
            <person name="Barry K."/>
            <person name="Battaglia E."/>
            <person name="Bayram O."/>
            <person name="Benocci T."/>
            <person name="Braus-Stromeyer S.A."/>
            <person name="Caldana C."/>
            <person name="Canovas D."/>
            <person name="Cerqueira G.C."/>
            <person name="Chen F."/>
            <person name="Chen W."/>
            <person name="Choi C."/>
            <person name="Clum A."/>
            <person name="Dos Santos R.A."/>
            <person name="Damasio A.R."/>
            <person name="Diallinas G."/>
            <person name="Emri T."/>
            <person name="Fekete E."/>
            <person name="Flipphi M."/>
            <person name="Freyberg S."/>
            <person name="Gallo A."/>
            <person name="Gournas C."/>
            <person name="Habgood R."/>
            <person name="Hainaut M."/>
            <person name="Harispe M.L."/>
            <person name="Henrissat B."/>
            <person name="Hilden K.S."/>
            <person name="Hope R."/>
            <person name="Hossain A."/>
            <person name="Karabika E."/>
            <person name="Karaffa L."/>
            <person name="Karanyi Z."/>
            <person name="Krasevec N."/>
            <person name="Kuo A."/>
            <person name="Kusch H."/>
            <person name="LaButti K."/>
            <person name="Lagendijk E.L."/>
            <person name="Lapidus A."/>
            <person name="Levasseur A."/>
            <person name="Lindquist E."/>
            <person name="Lipzen A."/>
            <person name="Logrieco A.F."/>
            <person name="MacCabe A."/>
            <person name="Maekelae M.R."/>
            <person name="Malavazi I."/>
            <person name="Melin P."/>
            <person name="Meyer V."/>
            <person name="Mielnichuk N."/>
            <person name="Miskei M."/>
            <person name="Molnar A.P."/>
            <person name="Mule G."/>
            <person name="Ngan C.Y."/>
            <person name="Orejas M."/>
            <person name="Orosz E."/>
            <person name="Ouedraogo J.P."/>
            <person name="Overkamp K.M."/>
            <person name="Park H.-S."/>
            <person name="Perrone G."/>
            <person name="Piumi F."/>
            <person name="Punt P.J."/>
            <person name="Ram A.F."/>
            <person name="Ramon A."/>
            <person name="Rauscher S."/>
            <person name="Record E."/>
            <person name="Riano-Pachon D.M."/>
            <person name="Robert V."/>
            <person name="Roehrig J."/>
            <person name="Ruller R."/>
            <person name="Salamov A."/>
            <person name="Salih N.S."/>
            <person name="Samson R.A."/>
            <person name="Sandor E."/>
            <person name="Sanguinetti M."/>
            <person name="Schuetze T."/>
            <person name="Sepcic K."/>
            <person name="Shelest E."/>
            <person name="Sherlock G."/>
            <person name="Sophianopoulou V."/>
            <person name="Squina F.M."/>
            <person name="Sun H."/>
            <person name="Susca A."/>
            <person name="Todd R.B."/>
            <person name="Tsang A."/>
            <person name="Unkles S.E."/>
            <person name="van de Wiele N."/>
            <person name="van Rossen-Uffink D."/>
            <person name="Oliveira J.V."/>
            <person name="Vesth T.C."/>
            <person name="Visser J."/>
            <person name="Yu J.-H."/>
            <person name="Zhou M."/>
            <person name="Andersen M.R."/>
            <person name="Archer D.B."/>
            <person name="Baker S.E."/>
            <person name="Benoit I."/>
            <person name="Brakhage A.A."/>
            <person name="Braus G.H."/>
            <person name="Fischer R."/>
            <person name="Frisvad J.C."/>
            <person name="Goldman G.H."/>
            <person name="Houbraken J."/>
            <person name="Oakley B."/>
            <person name="Pocsi I."/>
            <person name="Scazzocchio C."/>
            <person name="Seiboth B."/>
            <person name="vanKuyk P.A."/>
            <person name="Wortman J."/>
            <person name="Dyer P.S."/>
            <person name="Grigoriev I.V."/>
        </authorList>
    </citation>
    <scope>NUCLEOTIDE SEQUENCE [LARGE SCALE GENOMIC DNA]</scope>
    <source>
        <strain evidence="4">DTO 134E9</strain>
    </source>
</reference>
<feature type="compositionally biased region" description="Pro residues" evidence="1">
    <location>
        <begin position="395"/>
        <end position="415"/>
    </location>
</feature>
<proteinExistence type="predicted"/>
<dbReference type="GeneID" id="63750452"/>
<gene>
    <name evidence="3" type="ORF">ASPWEDRAFT_37077</name>
</gene>
<feature type="compositionally biased region" description="Gly residues" evidence="1">
    <location>
        <begin position="374"/>
        <end position="383"/>
    </location>
</feature>
<name>A0A1L9RWV3_ASPWE</name>
<feature type="region of interest" description="Disordered" evidence="1">
    <location>
        <begin position="367"/>
        <end position="416"/>
    </location>
</feature>
<protein>
    <recommendedName>
        <fullName evidence="5">Mid2 domain-containing protein</fullName>
    </recommendedName>
</protein>
<evidence type="ECO:0000313" key="4">
    <source>
        <dbReference type="Proteomes" id="UP000184383"/>
    </source>
</evidence>
<feature type="compositionally biased region" description="Low complexity" evidence="1">
    <location>
        <begin position="198"/>
        <end position="213"/>
    </location>
</feature>
<evidence type="ECO:0000256" key="2">
    <source>
        <dbReference type="SAM" id="Phobius"/>
    </source>
</evidence>
<dbReference type="STRING" id="1073089.A0A1L9RWV3"/>
<feature type="region of interest" description="Disordered" evidence="1">
    <location>
        <begin position="443"/>
        <end position="500"/>
    </location>
</feature>
<feature type="compositionally biased region" description="Low complexity" evidence="1">
    <location>
        <begin position="225"/>
        <end position="242"/>
    </location>
</feature>
<dbReference type="OrthoDB" id="5421784at2759"/>
<accession>A0A1L9RWV3</accession>
<keyword evidence="2" id="KW-1133">Transmembrane helix</keyword>
<keyword evidence="2" id="KW-0472">Membrane</keyword>
<feature type="compositionally biased region" description="Polar residues" evidence="1">
    <location>
        <begin position="463"/>
        <end position="472"/>
    </location>
</feature>
<dbReference type="RefSeq" id="XP_040692994.1">
    <property type="nucleotide sequence ID" value="XM_040834604.1"/>
</dbReference>
<evidence type="ECO:0000313" key="3">
    <source>
        <dbReference type="EMBL" id="OJJ39318.1"/>
    </source>
</evidence>
<evidence type="ECO:0008006" key="5">
    <source>
        <dbReference type="Google" id="ProtNLM"/>
    </source>
</evidence>
<dbReference type="EMBL" id="KV878210">
    <property type="protein sequence ID" value="OJJ39318.1"/>
    <property type="molecule type" value="Genomic_DNA"/>
</dbReference>
<feature type="compositionally biased region" description="Low complexity" evidence="1">
    <location>
        <begin position="99"/>
        <end position="108"/>
    </location>
</feature>
<dbReference type="VEuPathDB" id="FungiDB:ASPWEDRAFT_37077"/>
<dbReference type="AlphaFoldDB" id="A0A1L9RWV3"/>
<keyword evidence="4" id="KW-1185">Reference proteome</keyword>
<keyword evidence="2" id="KW-0812">Transmembrane</keyword>
<feature type="compositionally biased region" description="Gly residues" evidence="1">
    <location>
        <begin position="214"/>
        <end position="223"/>
    </location>
</feature>
<sequence length="500" mass="51926">MAHHGIARNPRLSRLLRKKYHSESQHRKDVETTLNQLLDKRQHSETPQEDLTKIVATVVSVIDNESQTFYESTSASLSLTFSDEEFAQISISAVSAEPSSIPISVPSSTDHGSISASPAYSSPTANIPSLTSKGLISNSSSTPSPVRSSSFLVATSNSTSLTPTPLPSSASMSNTSQILSTSATSSTTSADFWSSSSFTSTSTSTFSSSSSTDGGSGFGGGGSIATESSPSATGSSQGSTPTNSGSASPQTRTIVGGVVGGCAGAFFLFLIAYLLVRQRKAAMRKAAEGLPSNNITGGAAAGGEGSIARSGEMASRRSSNDPLFRASYFSPAFMRRWRQSTQTTSTDSTLVSNTGERGFQKISGRKIPSVLHSGGDGYGGGLEAGSPTASEPSMTLPPPSPVMPRSPSTQPPPSIPYGMPLDVTYTRETDEFDPVVIVRPSPARTPVSESVHMVSPSASSASRPQPQGTLSPTIPARPDTLGRSHPSFDGSRGSRFTESL</sequence>